<keyword evidence="5" id="KW-1185">Reference proteome</keyword>
<feature type="domain" description="Terminal beta-(1-&gt;2)-arabinofuranosyltransferase C-terminal" evidence="3">
    <location>
        <begin position="565"/>
        <end position="705"/>
    </location>
</feature>
<sequence>MATRDPEQHSSDAKTAGYEGKKTPVTDSAAQSAGARVSFITSWLSALALAVIFAIGGWQRRWISDDGLIVLRTVRNLLAGNGPVFNAGERVEANTSVVWQYIIYAIAAVSSARLETIAIYTGLVFSVLAVAIAALGSAALHRSPAALFVPCGLLLYICLPPARDFATSGLEWGLSIFWIAVLWFLMAYWNNARDEATPARTPGGHSRLRLPRSSYALAFWTGLSWLVRPELALYGAATIVVLLIIHRRWTLLAWAVPLPLLYEIFRAGYYGLLVPNTAVAKSASGSDWKQGWRYVVDFANPYWLWLIIPIAIIIGIAVFRADGRRTPLPVIIMVSCGILHVLYVIRIGGDFMHGRMWLLPLFALAMPIAVVPIRFARASSTQAQLPTVDGHTWQKRHEHSRATQQPLAASAIIIIAGCASVGIWGIIRLCAGHPFTQPTTVADFKHLDIVDEREFWTTFTGHSAHDPLTKAEDFLAAPTMINYTGSLEGTIPHVDSSSHSGTPDKDLTTDGPRVQPFASVPTKPYKDIRFVWTPVPNFTSPEEKEALAKLGKKSSTVDDATSHYDDVLRTASGLDNTPVTVSYINLGMTSMNAPLDVRVVDPMGLANPLAARQSRQSNARIGHDKSLPLYWQLADSATPVADTPFWDSEKKVHAARIALHDSDFVALFEAYRSPMSPSRFLKNIGFALTKGNSLAFSSKPSDYTTKTTTDDTQPNSVPVIQWGHKTKLDSDKRLPRSLQPGYTAPKTTVFPDAETTEENHTIYP</sequence>
<evidence type="ECO:0000259" key="3">
    <source>
        <dbReference type="Pfam" id="PF26371"/>
    </source>
</evidence>
<feature type="transmembrane region" description="Helical" evidence="2">
    <location>
        <begin position="37"/>
        <end position="58"/>
    </location>
</feature>
<feature type="transmembrane region" description="Helical" evidence="2">
    <location>
        <begin position="169"/>
        <end position="189"/>
    </location>
</feature>
<dbReference type="CAZy" id="GT89">
    <property type="family name" value="Glycosyltransferase Family 89"/>
</dbReference>
<reference evidence="4 5" key="1">
    <citation type="journal article" date="2008" name="J. Biotechnol.">
        <title>Ultrafast pyrosequencing of Corynebacterium kroppenstedtii DSM44385 revealed insights into the physiology of a lipophilic corynebacterium that lacks mycolic acids.</title>
        <authorList>
            <person name="Tauch A."/>
            <person name="Schneider J."/>
            <person name="Szczepanowski R."/>
            <person name="Tilker A."/>
            <person name="Viehoever P."/>
            <person name="Gartemann K.-H."/>
            <person name="Arnold W."/>
            <person name="Blom J."/>
            <person name="Brinkrolf K."/>
            <person name="Brune I."/>
            <person name="Goetker S."/>
            <person name="Weisshaar B."/>
            <person name="Goesmann A."/>
            <person name="Droege M."/>
            <person name="Puehler A."/>
        </authorList>
    </citation>
    <scope>NUCLEOTIDE SEQUENCE [LARGE SCALE GENOMIC DNA]</scope>
    <source>
        <strain evidence="5">DSM 44385 / JCM 11950 / CIP 105744 / CCUG 35717</strain>
    </source>
</reference>
<gene>
    <name evidence="4" type="ordered locus">ckrop_0095</name>
</gene>
<evidence type="ECO:0000313" key="5">
    <source>
        <dbReference type="Proteomes" id="UP000001473"/>
    </source>
</evidence>
<name>C4LG56_CORK4</name>
<feature type="transmembrane region" description="Helical" evidence="2">
    <location>
        <begin position="357"/>
        <end position="376"/>
    </location>
</feature>
<feature type="transmembrane region" description="Helical" evidence="2">
    <location>
        <begin position="328"/>
        <end position="345"/>
    </location>
</feature>
<keyword evidence="2" id="KW-1133">Transmembrane helix</keyword>
<feature type="compositionally biased region" description="Low complexity" evidence="1">
    <location>
        <begin position="702"/>
        <end position="712"/>
    </location>
</feature>
<evidence type="ECO:0000256" key="1">
    <source>
        <dbReference type="SAM" id="MobiDB-lite"/>
    </source>
</evidence>
<feature type="transmembrane region" description="Helical" evidence="2">
    <location>
        <begin position="406"/>
        <end position="427"/>
    </location>
</feature>
<dbReference type="Proteomes" id="UP000001473">
    <property type="component" value="Chromosome"/>
</dbReference>
<keyword evidence="2" id="KW-0812">Transmembrane</keyword>
<feature type="transmembrane region" description="Helical" evidence="2">
    <location>
        <begin position="251"/>
        <end position="272"/>
    </location>
</feature>
<dbReference type="KEGG" id="ckp:ckrop_0095"/>
<feature type="transmembrane region" description="Helical" evidence="2">
    <location>
        <begin position="117"/>
        <end position="139"/>
    </location>
</feature>
<feature type="region of interest" description="Disordered" evidence="1">
    <location>
        <begin position="730"/>
        <end position="764"/>
    </location>
</feature>
<dbReference type="Pfam" id="PF26371">
    <property type="entry name" value="AftB_C"/>
    <property type="match status" value="1"/>
</dbReference>
<feature type="region of interest" description="Disordered" evidence="1">
    <location>
        <begin position="491"/>
        <end position="518"/>
    </location>
</feature>
<feature type="transmembrane region" description="Helical" evidence="2">
    <location>
        <begin position="217"/>
        <end position="244"/>
    </location>
</feature>
<protein>
    <submittedName>
        <fullName evidence="4">Putative membrane protein</fullName>
    </submittedName>
</protein>
<accession>C4LG56</accession>
<proteinExistence type="predicted"/>
<dbReference type="EMBL" id="CP001620">
    <property type="protein sequence ID" value="ACR16892.1"/>
    <property type="molecule type" value="Genomic_DNA"/>
</dbReference>
<feature type="region of interest" description="Disordered" evidence="1">
    <location>
        <begin position="698"/>
        <end position="717"/>
    </location>
</feature>
<feature type="transmembrane region" description="Helical" evidence="2">
    <location>
        <begin position="145"/>
        <end position="162"/>
    </location>
</feature>
<organism evidence="4 5">
    <name type="scientific">Corynebacterium kroppenstedtii (strain DSM 44385 / JCM 11950 / CIP 105744 / CCUG 35717)</name>
    <dbReference type="NCBI Taxonomy" id="645127"/>
    <lineage>
        <taxon>Bacteria</taxon>
        <taxon>Bacillati</taxon>
        <taxon>Actinomycetota</taxon>
        <taxon>Actinomycetes</taxon>
        <taxon>Mycobacteriales</taxon>
        <taxon>Corynebacteriaceae</taxon>
        <taxon>Corynebacterium</taxon>
    </lineage>
</organism>
<feature type="compositionally biased region" description="Basic and acidic residues" evidence="1">
    <location>
        <begin position="1"/>
        <end position="12"/>
    </location>
</feature>
<dbReference type="STRING" id="645127.ckrop_0095"/>
<keyword evidence="2" id="KW-0472">Membrane</keyword>
<feature type="transmembrane region" description="Helical" evidence="2">
    <location>
        <begin position="302"/>
        <end position="321"/>
    </location>
</feature>
<evidence type="ECO:0000313" key="4">
    <source>
        <dbReference type="EMBL" id="ACR16892.1"/>
    </source>
</evidence>
<dbReference type="InterPro" id="IPR058983">
    <property type="entry name" value="AftB_C"/>
</dbReference>
<dbReference type="AlphaFoldDB" id="C4LG56"/>
<dbReference type="eggNOG" id="COG1807">
    <property type="taxonomic scope" value="Bacteria"/>
</dbReference>
<evidence type="ECO:0000256" key="2">
    <source>
        <dbReference type="SAM" id="Phobius"/>
    </source>
</evidence>
<dbReference type="HOGENOM" id="CLU_423257_0_0_11"/>
<feature type="region of interest" description="Disordered" evidence="1">
    <location>
        <begin position="1"/>
        <end position="25"/>
    </location>
</feature>
<dbReference type="RefSeq" id="WP_012730780.1">
    <property type="nucleotide sequence ID" value="NC_012704.1"/>
</dbReference>
<dbReference type="OrthoDB" id="3721873at2"/>